<feature type="transmembrane region" description="Helical" evidence="2">
    <location>
        <begin position="204"/>
        <end position="222"/>
    </location>
</feature>
<feature type="region of interest" description="Disordered" evidence="1">
    <location>
        <begin position="652"/>
        <end position="678"/>
    </location>
</feature>
<feature type="domain" description="SGNH" evidence="4">
    <location>
        <begin position="414"/>
        <end position="641"/>
    </location>
</feature>
<dbReference type="PANTHER" id="PTHR23028:SF53">
    <property type="entry name" value="ACYL_TRANSF_3 DOMAIN-CONTAINING PROTEIN"/>
    <property type="match status" value="1"/>
</dbReference>
<organism evidence="5 6">
    <name type="scientific">Defluviicoccus vanus</name>
    <dbReference type="NCBI Taxonomy" id="111831"/>
    <lineage>
        <taxon>Bacteria</taxon>
        <taxon>Pseudomonadati</taxon>
        <taxon>Pseudomonadota</taxon>
        <taxon>Alphaproteobacteria</taxon>
        <taxon>Rhodospirillales</taxon>
        <taxon>Rhodospirillaceae</taxon>
        <taxon>Defluviicoccus</taxon>
    </lineage>
</organism>
<keyword evidence="2" id="KW-1133">Transmembrane helix</keyword>
<feature type="transmembrane region" description="Helical" evidence="2">
    <location>
        <begin position="327"/>
        <end position="345"/>
    </location>
</feature>
<dbReference type="Proteomes" id="UP000516369">
    <property type="component" value="Chromosome"/>
</dbReference>
<reference evidence="5 6" key="1">
    <citation type="submission" date="2020-05" db="EMBL/GenBank/DDBJ databases">
        <title>Complete closed genome sequence of Defluviicoccus vanus.</title>
        <authorList>
            <person name="Bessarab I."/>
            <person name="Arumugam K."/>
            <person name="Maszenan A.M."/>
            <person name="Seviour R.J."/>
            <person name="Williams R.B."/>
        </authorList>
    </citation>
    <scope>NUCLEOTIDE SEQUENCE [LARGE SCALE GENOMIC DNA]</scope>
    <source>
        <strain evidence="5 6">Ben 114</strain>
    </source>
</reference>
<feature type="transmembrane region" description="Helical" evidence="2">
    <location>
        <begin position="181"/>
        <end position="198"/>
    </location>
</feature>
<dbReference type="GO" id="GO:0016020">
    <property type="term" value="C:membrane"/>
    <property type="evidence" value="ECO:0007669"/>
    <property type="project" value="TreeGrafter"/>
</dbReference>
<keyword evidence="2" id="KW-0472">Membrane</keyword>
<dbReference type="AlphaFoldDB" id="A0A7H1N4L7"/>
<sequence>MEVERAGRGSADSHVIAYRPDVDGLRAVAVLSVILYHLSDHLLPGGYLGVDVFFVISGYLITSIIWREVQQKKFTIARFYDRRIRRILPALLTMLFTVTVASLFFLLPSNLIGYGKSLLATLVFMSNIFFWRDGDYFGGLAEQKPLLHLWSIGVEEQFYIFFPIILILIVRFWPKGVLPTVILLTIGSFALNVGAFFVDGATPAFFLLPTRAWELGFGAILAVIPPHVAPRGRLANLFAIIGAILVIVSVINPEKLMWFLPVSLPAVVGATLVVIAGKAESTLVTKALRWSPVVFIGLISYSLYLWHWPIIVFSRYVLVRDLTNMEMAFAFLIMIGCATASWWFIERPFRSKSMPGFTVRAVSGIGMLGMALAGVALVWTNGFPGRLSPEAAQINAAIETHFRCPVADYVSVGLSRGCRMGVASANPQAAEVVLMGNSHALMYTPVWSSILTEQGKSGVLININRCLPITTVNLDKKCMEFAERNVANVASLKQASTVIIGFNWNFDDLVDRNDQSVDNSDNKALIAGLDDLIGQFERMGKRVILIGPIATPGYDFASTVSRQIAFGHPVDRPTSEPTAAFMQTFAAAIQHFEQRGDITFVRADQVLCDAERCHFMMDGRSLFSDSSHISMHELYRFQPLFTAALQASLAGQRGTSEPSAAAPTPAMPSKADLGAAAQ</sequence>
<keyword evidence="2" id="KW-0812">Transmembrane</keyword>
<dbReference type="GO" id="GO:0016747">
    <property type="term" value="F:acyltransferase activity, transferring groups other than amino-acyl groups"/>
    <property type="evidence" value="ECO:0007669"/>
    <property type="project" value="InterPro"/>
</dbReference>
<dbReference type="RefSeq" id="WP_190261127.1">
    <property type="nucleotide sequence ID" value="NZ_CP053923.1"/>
</dbReference>
<dbReference type="InterPro" id="IPR050879">
    <property type="entry name" value="Acyltransferase_3"/>
</dbReference>
<feature type="transmembrane region" description="Helical" evidence="2">
    <location>
        <begin position="157"/>
        <end position="174"/>
    </location>
</feature>
<keyword evidence="5" id="KW-0012">Acyltransferase</keyword>
<gene>
    <name evidence="5" type="ORF">HQ394_16620</name>
</gene>
<feature type="transmembrane region" description="Helical" evidence="2">
    <location>
        <begin position="287"/>
        <end position="307"/>
    </location>
</feature>
<dbReference type="InterPro" id="IPR043968">
    <property type="entry name" value="SGNH"/>
</dbReference>
<dbReference type="Pfam" id="PF01757">
    <property type="entry name" value="Acyl_transf_3"/>
    <property type="match status" value="1"/>
</dbReference>
<name>A0A7H1N4L7_9PROT</name>
<feature type="transmembrane region" description="Helical" evidence="2">
    <location>
        <begin position="45"/>
        <end position="66"/>
    </location>
</feature>
<protein>
    <submittedName>
        <fullName evidence="5">Acyltransferase</fullName>
    </submittedName>
</protein>
<evidence type="ECO:0000256" key="1">
    <source>
        <dbReference type="SAM" id="MobiDB-lite"/>
    </source>
</evidence>
<evidence type="ECO:0000256" key="2">
    <source>
        <dbReference type="SAM" id="Phobius"/>
    </source>
</evidence>
<dbReference type="Pfam" id="PF19040">
    <property type="entry name" value="SGNH"/>
    <property type="match status" value="1"/>
</dbReference>
<feature type="transmembrane region" description="Helical" evidence="2">
    <location>
        <begin position="87"/>
        <end position="107"/>
    </location>
</feature>
<evidence type="ECO:0000259" key="4">
    <source>
        <dbReference type="Pfam" id="PF19040"/>
    </source>
</evidence>
<evidence type="ECO:0000313" key="6">
    <source>
        <dbReference type="Proteomes" id="UP000516369"/>
    </source>
</evidence>
<feature type="compositionally biased region" description="Low complexity" evidence="1">
    <location>
        <begin position="656"/>
        <end position="671"/>
    </location>
</feature>
<dbReference type="EMBL" id="CP053923">
    <property type="protein sequence ID" value="QNT70653.1"/>
    <property type="molecule type" value="Genomic_DNA"/>
</dbReference>
<dbReference type="GO" id="GO:0009103">
    <property type="term" value="P:lipopolysaccharide biosynthetic process"/>
    <property type="evidence" value="ECO:0007669"/>
    <property type="project" value="TreeGrafter"/>
</dbReference>
<feature type="transmembrane region" description="Helical" evidence="2">
    <location>
        <begin position="257"/>
        <end position="275"/>
    </location>
</feature>
<keyword evidence="6" id="KW-1185">Reference proteome</keyword>
<feature type="transmembrane region" description="Helical" evidence="2">
    <location>
        <begin position="234"/>
        <end position="251"/>
    </location>
</feature>
<keyword evidence="5" id="KW-0808">Transferase</keyword>
<accession>A0A7H1N4L7</accession>
<feature type="transmembrane region" description="Helical" evidence="2">
    <location>
        <begin position="357"/>
        <end position="379"/>
    </location>
</feature>
<evidence type="ECO:0000259" key="3">
    <source>
        <dbReference type="Pfam" id="PF01757"/>
    </source>
</evidence>
<evidence type="ECO:0000313" key="5">
    <source>
        <dbReference type="EMBL" id="QNT70653.1"/>
    </source>
</evidence>
<proteinExistence type="predicted"/>
<feature type="domain" description="Acyltransferase 3" evidence="3">
    <location>
        <begin position="21"/>
        <end position="344"/>
    </location>
</feature>
<dbReference type="PANTHER" id="PTHR23028">
    <property type="entry name" value="ACETYLTRANSFERASE"/>
    <property type="match status" value="1"/>
</dbReference>
<dbReference type="InterPro" id="IPR002656">
    <property type="entry name" value="Acyl_transf_3_dom"/>
</dbReference>
<dbReference type="KEGG" id="dvn:HQ394_16620"/>